<organism evidence="3 4">
    <name type="scientific">Camellia sinensis var. sinensis</name>
    <name type="common">China tea</name>
    <dbReference type="NCBI Taxonomy" id="542762"/>
    <lineage>
        <taxon>Eukaryota</taxon>
        <taxon>Viridiplantae</taxon>
        <taxon>Streptophyta</taxon>
        <taxon>Embryophyta</taxon>
        <taxon>Tracheophyta</taxon>
        <taxon>Spermatophyta</taxon>
        <taxon>Magnoliopsida</taxon>
        <taxon>eudicotyledons</taxon>
        <taxon>Gunneridae</taxon>
        <taxon>Pentapetalae</taxon>
        <taxon>asterids</taxon>
        <taxon>Ericales</taxon>
        <taxon>Theaceae</taxon>
        <taxon>Camellia</taxon>
    </lineage>
</organism>
<keyword evidence="1" id="KW-0677">Repeat</keyword>
<dbReference type="Proteomes" id="UP000306102">
    <property type="component" value="Unassembled WGS sequence"/>
</dbReference>
<evidence type="ECO:0008006" key="5">
    <source>
        <dbReference type="Google" id="ProtNLM"/>
    </source>
</evidence>
<comment type="caution">
    <text evidence="3">The sequence shown here is derived from an EMBL/GenBank/DDBJ whole genome shotgun (WGS) entry which is preliminary data.</text>
</comment>
<dbReference type="InterPro" id="IPR011990">
    <property type="entry name" value="TPR-like_helical_dom_sf"/>
</dbReference>
<dbReference type="InterPro" id="IPR002885">
    <property type="entry name" value="PPR_rpt"/>
</dbReference>
<dbReference type="AlphaFoldDB" id="A0A4S4DYG4"/>
<accession>A0A4S4DYG4</accession>
<dbReference type="InterPro" id="IPR046960">
    <property type="entry name" value="PPR_At4g14850-like_plant"/>
</dbReference>
<evidence type="ECO:0000256" key="2">
    <source>
        <dbReference type="PROSITE-ProRule" id="PRU00708"/>
    </source>
</evidence>
<gene>
    <name evidence="3" type="ORF">TEA_017650</name>
</gene>
<dbReference type="GO" id="GO:0003723">
    <property type="term" value="F:RNA binding"/>
    <property type="evidence" value="ECO:0007669"/>
    <property type="project" value="InterPro"/>
</dbReference>
<proteinExistence type="predicted"/>
<dbReference type="Gene3D" id="1.25.40.10">
    <property type="entry name" value="Tetratricopeptide repeat domain"/>
    <property type="match status" value="1"/>
</dbReference>
<dbReference type="NCBIfam" id="TIGR00756">
    <property type="entry name" value="PPR"/>
    <property type="match status" value="1"/>
</dbReference>
<dbReference type="PANTHER" id="PTHR47926">
    <property type="entry name" value="PENTATRICOPEPTIDE REPEAT-CONTAINING PROTEIN"/>
    <property type="match status" value="1"/>
</dbReference>
<dbReference type="PANTHER" id="PTHR47926:SF360">
    <property type="entry name" value="PENTATRICOPEPTIDE REPEAT-CONTAINING PROTEIN"/>
    <property type="match status" value="1"/>
</dbReference>
<evidence type="ECO:0000313" key="4">
    <source>
        <dbReference type="Proteomes" id="UP000306102"/>
    </source>
</evidence>
<feature type="repeat" description="PPR" evidence="2">
    <location>
        <begin position="83"/>
        <end position="117"/>
    </location>
</feature>
<protein>
    <recommendedName>
        <fullName evidence="5">Pentatricopeptide repeat-containing protein</fullName>
    </recommendedName>
</protein>
<dbReference type="Pfam" id="PF13041">
    <property type="entry name" value="PPR_2"/>
    <property type="match status" value="1"/>
</dbReference>
<name>A0A4S4DYG4_CAMSN</name>
<evidence type="ECO:0000256" key="1">
    <source>
        <dbReference type="ARBA" id="ARBA00022737"/>
    </source>
</evidence>
<dbReference type="GO" id="GO:0009451">
    <property type="term" value="P:RNA modification"/>
    <property type="evidence" value="ECO:0007669"/>
    <property type="project" value="InterPro"/>
</dbReference>
<dbReference type="PROSITE" id="PS51375">
    <property type="entry name" value="PPR"/>
    <property type="match status" value="1"/>
</dbReference>
<reference evidence="3 4" key="1">
    <citation type="journal article" date="2018" name="Proc. Natl. Acad. Sci. U.S.A.">
        <title>Draft genome sequence of Camellia sinensis var. sinensis provides insights into the evolution of the tea genome and tea quality.</title>
        <authorList>
            <person name="Wei C."/>
            <person name="Yang H."/>
            <person name="Wang S."/>
            <person name="Zhao J."/>
            <person name="Liu C."/>
            <person name="Gao L."/>
            <person name="Xia E."/>
            <person name="Lu Y."/>
            <person name="Tai Y."/>
            <person name="She G."/>
            <person name="Sun J."/>
            <person name="Cao H."/>
            <person name="Tong W."/>
            <person name="Gao Q."/>
            <person name="Li Y."/>
            <person name="Deng W."/>
            <person name="Jiang X."/>
            <person name="Wang W."/>
            <person name="Chen Q."/>
            <person name="Zhang S."/>
            <person name="Li H."/>
            <person name="Wu J."/>
            <person name="Wang P."/>
            <person name="Li P."/>
            <person name="Shi C."/>
            <person name="Zheng F."/>
            <person name="Jian J."/>
            <person name="Huang B."/>
            <person name="Shan D."/>
            <person name="Shi M."/>
            <person name="Fang C."/>
            <person name="Yue Y."/>
            <person name="Li F."/>
            <person name="Li D."/>
            <person name="Wei S."/>
            <person name="Han B."/>
            <person name="Jiang C."/>
            <person name="Yin Y."/>
            <person name="Xia T."/>
            <person name="Zhang Z."/>
            <person name="Bennetzen J.L."/>
            <person name="Zhao S."/>
            <person name="Wan X."/>
        </authorList>
    </citation>
    <scope>NUCLEOTIDE SEQUENCE [LARGE SCALE GENOMIC DNA]</scope>
    <source>
        <strain evidence="4">cv. Shuchazao</strain>
        <tissue evidence="3">Leaf</tissue>
    </source>
</reference>
<keyword evidence="4" id="KW-1185">Reference proteome</keyword>
<sequence length="142" mass="15743">MQMLRLAAIRLASSSSSLSWRPNRTAKLTMFSSDSNYDDPSLNSTPKYPFSPSEFPHSNTDMYSKCGKIETAKEIFETIQRDDISVWNALINGLAVHGLALDAIAIFSRMEVENVSPDSITFVGILTACSHWLVEQGHNVTT</sequence>
<dbReference type="EMBL" id="SDRB02009275">
    <property type="protein sequence ID" value="THG08492.1"/>
    <property type="molecule type" value="Genomic_DNA"/>
</dbReference>
<evidence type="ECO:0000313" key="3">
    <source>
        <dbReference type="EMBL" id="THG08492.1"/>
    </source>
</evidence>